<evidence type="ECO:0000313" key="3">
    <source>
        <dbReference type="Proteomes" id="UP000799444"/>
    </source>
</evidence>
<comment type="caution">
    <text evidence="2">The sequence shown here is derived from an EMBL/GenBank/DDBJ whole genome shotgun (WGS) entry which is preliminary data.</text>
</comment>
<reference evidence="2" key="1">
    <citation type="journal article" date="2020" name="Stud. Mycol.">
        <title>101 Dothideomycetes genomes: a test case for predicting lifestyles and emergence of pathogens.</title>
        <authorList>
            <person name="Haridas S."/>
            <person name="Albert R."/>
            <person name="Binder M."/>
            <person name="Bloem J."/>
            <person name="Labutti K."/>
            <person name="Salamov A."/>
            <person name="Andreopoulos B."/>
            <person name="Baker S."/>
            <person name="Barry K."/>
            <person name="Bills G."/>
            <person name="Bluhm B."/>
            <person name="Cannon C."/>
            <person name="Castanera R."/>
            <person name="Culley D."/>
            <person name="Daum C."/>
            <person name="Ezra D."/>
            <person name="Gonzalez J."/>
            <person name="Henrissat B."/>
            <person name="Kuo A."/>
            <person name="Liang C."/>
            <person name="Lipzen A."/>
            <person name="Lutzoni F."/>
            <person name="Magnuson J."/>
            <person name="Mondo S."/>
            <person name="Nolan M."/>
            <person name="Ohm R."/>
            <person name="Pangilinan J."/>
            <person name="Park H.-J."/>
            <person name="Ramirez L."/>
            <person name="Alfaro M."/>
            <person name="Sun H."/>
            <person name="Tritt A."/>
            <person name="Yoshinaga Y."/>
            <person name="Zwiers L.-H."/>
            <person name="Turgeon B."/>
            <person name="Goodwin S."/>
            <person name="Spatafora J."/>
            <person name="Crous P."/>
            <person name="Grigoriev I."/>
        </authorList>
    </citation>
    <scope>NUCLEOTIDE SEQUENCE</scope>
    <source>
        <strain evidence="2">CBS 125425</strain>
    </source>
</reference>
<dbReference type="SUPFAM" id="SSF52047">
    <property type="entry name" value="RNI-like"/>
    <property type="match status" value="1"/>
</dbReference>
<gene>
    <name evidence="2" type="ORF">EJ04DRAFT_515795</name>
</gene>
<dbReference type="Proteomes" id="UP000799444">
    <property type="component" value="Unassembled WGS sequence"/>
</dbReference>
<dbReference type="Gene3D" id="3.80.10.10">
    <property type="entry name" value="Ribonuclease Inhibitor"/>
    <property type="match status" value="1"/>
</dbReference>
<protein>
    <recommendedName>
        <fullName evidence="4">F-box domain-containing protein</fullName>
    </recommendedName>
</protein>
<accession>A0A9P4QRG5</accession>
<sequence length="601" mass="68418">MHSAWLIDDIWHLLLEHLTKSDLAVLAQTCHSFYKLAIPEIWHTTTSFEPLLRLLPDDYRQRALRIQDLERLDFYSAHIRLLHIEGSDVGQPLHLPAHLRKNKSQEPKNKWKKKKAESEGKNWGQVWEEVSSLRSNAFFLPNLQKLRISAADERYFIPITGILGKNLEHIYIKYMHYQQTPSLVRGFFESLQDISKLEYLFVRDGQDLVPNGLITNAPLKHVRFDPHIKEIPLLPGVLHKDTLEHLTIGLTNVWCTAALKISKQRYLPNLKTLWLTLSTFSPTKCAYYEGVAPDCVCGLQPMVDGSANKALTALQVSRMSKSAHEDQTKGDTSPCETNSGTSLGAMAALDLADPDPASRTIDCGRRSPATFFHALDHPQLELLNLKFQHDATGPELLNVVNAAKKSCRLTNLKELALSGSSWVGNDPEFLQRPAPKIRPEELREAFMMLLPLPHLKLLRLSAAPNFLDVFDLDLYSTITSQIPSVETLYLGNREFMASSTMMNNTIFYERVPMKNLAAFCSMLPNLKEVSVGYIDGLTLESEPQARFACPHVKNLTAWWAGKDWGYGINRNDLLNNIRMYFPFSDMVDREFLETSYLFEQR</sequence>
<feature type="region of interest" description="Disordered" evidence="1">
    <location>
        <begin position="318"/>
        <end position="339"/>
    </location>
</feature>
<organism evidence="2 3">
    <name type="scientific">Polyplosphaeria fusca</name>
    <dbReference type="NCBI Taxonomy" id="682080"/>
    <lineage>
        <taxon>Eukaryota</taxon>
        <taxon>Fungi</taxon>
        <taxon>Dikarya</taxon>
        <taxon>Ascomycota</taxon>
        <taxon>Pezizomycotina</taxon>
        <taxon>Dothideomycetes</taxon>
        <taxon>Pleosporomycetidae</taxon>
        <taxon>Pleosporales</taxon>
        <taxon>Tetraplosphaeriaceae</taxon>
        <taxon>Polyplosphaeria</taxon>
    </lineage>
</organism>
<evidence type="ECO:0000256" key="1">
    <source>
        <dbReference type="SAM" id="MobiDB-lite"/>
    </source>
</evidence>
<proteinExistence type="predicted"/>
<dbReference type="OrthoDB" id="3543113at2759"/>
<evidence type="ECO:0008006" key="4">
    <source>
        <dbReference type="Google" id="ProtNLM"/>
    </source>
</evidence>
<dbReference type="EMBL" id="ML996240">
    <property type="protein sequence ID" value="KAF2729606.1"/>
    <property type="molecule type" value="Genomic_DNA"/>
</dbReference>
<dbReference type="AlphaFoldDB" id="A0A9P4QRG5"/>
<evidence type="ECO:0000313" key="2">
    <source>
        <dbReference type="EMBL" id="KAF2729606.1"/>
    </source>
</evidence>
<name>A0A9P4QRG5_9PLEO</name>
<feature type="region of interest" description="Disordered" evidence="1">
    <location>
        <begin position="98"/>
        <end position="117"/>
    </location>
</feature>
<dbReference type="InterPro" id="IPR032675">
    <property type="entry name" value="LRR_dom_sf"/>
</dbReference>
<feature type="compositionally biased region" description="Polar residues" evidence="1">
    <location>
        <begin position="330"/>
        <end position="339"/>
    </location>
</feature>
<keyword evidence="3" id="KW-1185">Reference proteome</keyword>